<dbReference type="InterPro" id="IPR050983">
    <property type="entry name" value="GST_Omega/HSP26"/>
</dbReference>
<evidence type="ECO:0000259" key="2">
    <source>
        <dbReference type="PROSITE" id="PS50404"/>
    </source>
</evidence>
<dbReference type="SFLD" id="SFLDG00358">
    <property type="entry name" value="Main_(cytGST)"/>
    <property type="match status" value="1"/>
</dbReference>
<feature type="region of interest" description="Disordered" evidence="1">
    <location>
        <begin position="76"/>
        <end position="100"/>
    </location>
</feature>
<dbReference type="SFLD" id="SFLDS00019">
    <property type="entry name" value="Glutathione_Transferase_(cytos"/>
    <property type="match status" value="1"/>
</dbReference>
<dbReference type="CDD" id="cd00570">
    <property type="entry name" value="GST_N_family"/>
    <property type="match status" value="1"/>
</dbReference>
<dbReference type="PROSITE" id="PS50404">
    <property type="entry name" value="GST_NTER"/>
    <property type="match status" value="1"/>
</dbReference>
<dbReference type="InterPro" id="IPR040079">
    <property type="entry name" value="Glutathione_S-Trfase"/>
</dbReference>
<dbReference type="PROSITE" id="PS50405">
    <property type="entry name" value="GST_CTER"/>
    <property type="match status" value="1"/>
</dbReference>
<keyword evidence="5" id="KW-1185">Reference proteome</keyword>
<dbReference type="Pfam" id="PF13417">
    <property type="entry name" value="GST_N_3"/>
    <property type="match status" value="1"/>
</dbReference>
<feature type="region of interest" description="Disordered" evidence="1">
    <location>
        <begin position="173"/>
        <end position="197"/>
    </location>
</feature>
<dbReference type="InterPro" id="IPR036249">
    <property type="entry name" value="Thioredoxin-like_sf"/>
</dbReference>
<evidence type="ECO:0000259" key="3">
    <source>
        <dbReference type="PROSITE" id="PS50405"/>
    </source>
</evidence>
<feature type="region of interest" description="Disordered" evidence="1">
    <location>
        <begin position="304"/>
        <end position="323"/>
    </location>
</feature>
<dbReference type="PANTHER" id="PTHR43968:SF6">
    <property type="entry name" value="GLUTATHIONE S-TRANSFERASE OMEGA"/>
    <property type="match status" value="1"/>
</dbReference>
<evidence type="ECO:0000313" key="5">
    <source>
        <dbReference type="Proteomes" id="UP000249402"/>
    </source>
</evidence>
<proteinExistence type="predicted"/>
<dbReference type="Gene3D" id="3.40.30.10">
    <property type="entry name" value="Glutaredoxin"/>
    <property type="match status" value="1"/>
</dbReference>
<organism evidence="4 5">
    <name type="scientific">Aspergillus ibericus CBS 121593</name>
    <dbReference type="NCBI Taxonomy" id="1448316"/>
    <lineage>
        <taxon>Eukaryota</taxon>
        <taxon>Fungi</taxon>
        <taxon>Dikarya</taxon>
        <taxon>Ascomycota</taxon>
        <taxon>Pezizomycotina</taxon>
        <taxon>Eurotiomycetes</taxon>
        <taxon>Eurotiomycetidae</taxon>
        <taxon>Eurotiales</taxon>
        <taxon>Aspergillaceae</taxon>
        <taxon>Aspergillus</taxon>
        <taxon>Aspergillus subgen. Circumdati</taxon>
    </lineage>
</organism>
<evidence type="ECO:0000256" key="1">
    <source>
        <dbReference type="SAM" id="MobiDB-lite"/>
    </source>
</evidence>
<dbReference type="InterPro" id="IPR010987">
    <property type="entry name" value="Glutathione-S-Trfase_C-like"/>
</dbReference>
<dbReference type="SUPFAM" id="SSF52833">
    <property type="entry name" value="Thioredoxin-like"/>
    <property type="match status" value="1"/>
</dbReference>
<feature type="compositionally biased region" description="Low complexity" evidence="1">
    <location>
        <begin position="78"/>
        <end position="100"/>
    </location>
</feature>
<dbReference type="STRING" id="1448316.A0A395H446"/>
<dbReference type="RefSeq" id="XP_025576853.1">
    <property type="nucleotide sequence ID" value="XM_025715623.1"/>
</dbReference>
<dbReference type="InterPro" id="IPR004045">
    <property type="entry name" value="Glutathione_S-Trfase_N"/>
</dbReference>
<dbReference type="GO" id="GO:0005737">
    <property type="term" value="C:cytoplasm"/>
    <property type="evidence" value="ECO:0007669"/>
    <property type="project" value="TreeGrafter"/>
</dbReference>
<dbReference type="Pfam" id="PF13410">
    <property type="entry name" value="GST_C_2"/>
    <property type="match status" value="1"/>
</dbReference>
<dbReference type="Gene3D" id="1.20.1050.10">
    <property type="match status" value="1"/>
</dbReference>
<dbReference type="CDD" id="cd00299">
    <property type="entry name" value="GST_C_family"/>
    <property type="match status" value="1"/>
</dbReference>
<dbReference type="GeneID" id="37220488"/>
<dbReference type="Proteomes" id="UP000249402">
    <property type="component" value="Unassembled WGS sequence"/>
</dbReference>
<gene>
    <name evidence="4" type="ORF">BO80DRAFT_352467</name>
</gene>
<dbReference type="AlphaFoldDB" id="A0A395H446"/>
<evidence type="ECO:0000313" key="4">
    <source>
        <dbReference type="EMBL" id="RAL02526.1"/>
    </source>
</evidence>
<name>A0A395H446_9EURO</name>
<feature type="domain" description="GST N-terminal" evidence="2">
    <location>
        <begin position="449"/>
        <end position="527"/>
    </location>
</feature>
<dbReference type="OrthoDB" id="4951845at2759"/>
<protein>
    <recommendedName>
        <fullName evidence="6">Glutathione transferase</fullName>
    </recommendedName>
</protein>
<feature type="domain" description="GST C-terminal" evidence="3">
    <location>
        <begin position="533"/>
        <end position="669"/>
    </location>
</feature>
<dbReference type="PANTHER" id="PTHR43968">
    <property type="match status" value="1"/>
</dbReference>
<accession>A0A395H446</accession>
<reference evidence="4 5" key="1">
    <citation type="submission" date="2018-02" db="EMBL/GenBank/DDBJ databases">
        <title>The genomes of Aspergillus section Nigri reveals drivers in fungal speciation.</title>
        <authorList>
            <consortium name="DOE Joint Genome Institute"/>
            <person name="Vesth T.C."/>
            <person name="Nybo J."/>
            <person name="Theobald S."/>
            <person name="Brandl J."/>
            <person name="Frisvad J.C."/>
            <person name="Nielsen K.F."/>
            <person name="Lyhne E.K."/>
            <person name="Kogle M.E."/>
            <person name="Kuo A."/>
            <person name="Riley R."/>
            <person name="Clum A."/>
            <person name="Nolan M."/>
            <person name="Lipzen A."/>
            <person name="Salamov A."/>
            <person name="Henrissat B."/>
            <person name="Wiebenga A."/>
            <person name="De vries R.P."/>
            <person name="Grigoriev I.V."/>
            <person name="Mortensen U.H."/>
            <person name="Andersen M.R."/>
            <person name="Baker S.E."/>
        </authorList>
    </citation>
    <scope>NUCLEOTIDE SEQUENCE [LARGE SCALE GENOMIC DNA]</scope>
    <source>
        <strain evidence="4 5">CBS 121593</strain>
    </source>
</reference>
<sequence>MDHPVLTSEADPALHTAPSTLLHPSLTSVASDASTLAAQHQDPQLDPTQGQDQVSIDEDSLHGLQCAVGGLDYSRPVHQQQPQHDFHSQQHQPQQHLQSLVKRPDQHIDLRTILNPPDLDAWRERLFNVDETIILSEEQFLTYFPHIDNVYSHRSTQHYKRKPLISHYWDCRLKGRPPGTPKSNDPNKKKRKRTARQRDLCDVKIKITEYFPGHDVMGSVDAGFPTITSTGTGVSVLGVGVGAGTTATASGSAMLQSTSTPEAAAQNQPFGLLTPSLNPPLPEGHPGVNGQRFFTIQRVNGNGANGKNDGVSGGHRHTLEESDRVKKNSVQRFLVKEVREKKREWALACYVTRGCASPAAGIRTCTSPLICDQLHSTIMFGRSLLQFRPLSVAQVTRHIPSIASTRFIGRSDCHIQTRAMATQSEIQKQYHTKATGLAARTVANHSQDNELKLYGSCFCPFVQRVWIALEAKGIPYQYIEVDPYKKPQSLLDVNPRGLVPALRHGDWGSYESSVLLEYLEDLNIGPPLLPPGDAKLRAHCRLWTDFINRHIVPNFYRVLQEQDTQKQIANAQELQDAFNTLASAADAQGPFFLGSRISFVDVQVAPWIIRLRRALKPYRGWPDPNPDSRWGAWVYAIENNEHIQATTSTDELYLDSYERYAQNRPNTSQVANAINSGRGLP</sequence>
<dbReference type="EMBL" id="KZ824431">
    <property type="protein sequence ID" value="RAL02526.1"/>
    <property type="molecule type" value="Genomic_DNA"/>
</dbReference>
<dbReference type="VEuPathDB" id="FungiDB:BO80DRAFT_352467"/>
<dbReference type="SUPFAM" id="SSF47616">
    <property type="entry name" value="GST C-terminal domain-like"/>
    <property type="match status" value="1"/>
</dbReference>
<dbReference type="InterPro" id="IPR036282">
    <property type="entry name" value="Glutathione-S-Trfase_C_sf"/>
</dbReference>
<evidence type="ECO:0008006" key="6">
    <source>
        <dbReference type="Google" id="ProtNLM"/>
    </source>
</evidence>